<sequence>MHIPATMPGEIIGYRKDGRPIRLIAGGSSENDTPPANDGTETDPQGDGSQQQDPPADDDAGTGDDASKGDGDASKGKSGDDLEFWKRKSRENENRAKQNKQAADKAQAEAKTQLDKIAELLGLKSKSEDPKQLADQLTAKLGGAETALREKTVELEVYRAAGNHGGDASALLDSRSFLKAVAALDPDDDGFADAVADAIKTAVKANPKLAAAETKTPPKRSGVENPGAPGGGGKRAAGLAGAISNHYGR</sequence>
<dbReference type="Proteomes" id="UP000605361">
    <property type="component" value="Unassembled WGS sequence"/>
</dbReference>
<protein>
    <recommendedName>
        <fullName evidence="4">Scaffolding protein</fullName>
    </recommendedName>
</protein>
<keyword evidence="3" id="KW-1185">Reference proteome</keyword>
<evidence type="ECO:0000313" key="3">
    <source>
        <dbReference type="Proteomes" id="UP000605361"/>
    </source>
</evidence>
<dbReference type="AlphaFoldDB" id="A0A931A4W4"/>
<feature type="region of interest" description="Disordered" evidence="1">
    <location>
        <begin position="208"/>
        <end position="249"/>
    </location>
</feature>
<reference evidence="2" key="1">
    <citation type="submission" date="2020-11" db="EMBL/GenBank/DDBJ databases">
        <title>Whole-genome analyses of Nonomuraea sp. K274.</title>
        <authorList>
            <person name="Veyisoglu A."/>
        </authorList>
    </citation>
    <scope>NUCLEOTIDE SEQUENCE</scope>
    <source>
        <strain evidence="2">K274</strain>
    </source>
</reference>
<dbReference type="EMBL" id="JADOGI010000026">
    <property type="protein sequence ID" value="MBF8186327.1"/>
    <property type="molecule type" value="Genomic_DNA"/>
</dbReference>
<feature type="compositionally biased region" description="Low complexity" evidence="1">
    <location>
        <begin position="43"/>
        <end position="54"/>
    </location>
</feature>
<name>A0A931A4W4_9ACTN</name>
<comment type="caution">
    <text evidence="2">The sequence shown here is derived from an EMBL/GenBank/DDBJ whole genome shotgun (WGS) entry which is preliminary data.</text>
</comment>
<feature type="region of interest" description="Disordered" evidence="1">
    <location>
        <begin position="1"/>
        <end position="110"/>
    </location>
</feature>
<evidence type="ECO:0000256" key="1">
    <source>
        <dbReference type="SAM" id="MobiDB-lite"/>
    </source>
</evidence>
<dbReference type="RefSeq" id="WP_195895306.1">
    <property type="nucleotide sequence ID" value="NZ_JADOGI010000026.1"/>
</dbReference>
<accession>A0A931A4W4</accession>
<proteinExistence type="predicted"/>
<evidence type="ECO:0008006" key="4">
    <source>
        <dbReference type="Google" id="ProtNLM"/>
    </source>
</evidence>
<gene>
    <name evidence="2" type="ORF">ITP53_11315</name>
</gene>
<evidence type="ECO:0000313" key="2">
    <source>
        <dbReference type="EMBL" id="MBF8186327.1"/>
    </source>
</evidence>
<organism evidence="2 3">
    <name type="scientific">Nonomuraea cypriaca</name>
    <dbReference type="NCBI Taxonomy" id="1187855"/>
    <lineage>
        <taxon>Bacteria</taxon>
        <taxon>Bacillati</taxon>
        <taxon>Actinomycetota</taxon>
        <taxon>Actinomycetes</taxon>
        <taxon>Streptosporangiales</taxon>
        <taxon>Streptosporangiaceae</taxon>
        <taxon>Nonomuraea</taxon>
    </lineage>
</organism>
<feature type="compositionally biased region" description="Basic and acidic residues" evidence="1">
    <location>
        <begin position="65"/>
        <end position="110"/>
    </location>
</feature>